<dbReference type="AlphaFoldDB" id="A0A4R6BIZ3"/>
<keyword evidence="2" id="KW-1185">Reference proteome</keyword>
<dbReference type="Proteomes" id="UP000295328">
    <property type="component" value="Unassembled WGS sequence"/>
</dbReference>
<protein>
    <recommendedName>
        <fullName evidence="3">Tetratricopeptide repeat protein</fullName>
    </recommendedName>
</protein>
<sequence>MMNDKLVSIPVDAESYVRIAEKKMRQQLYSEAIPYFKHAMTMKDAQDYTLQLADCLVKSGKTEQGIQLLFEKIIQEEDFADYFYRLSLIYTDIREPNKAFLYGLYYVQLTDDQNYFDKLTTTFEVSYSSREAVEVESMLYVAQQLFQYLFSHDRINESIDWLNSQPLEIQERKEMRNLKAMAYLFDSRYNEAEAILEQLLNEDETDIHALCHYTLLLYNTQQHNKYAHYLQRLNKLHPINEDESFKLGIVLSFLKQYEASQQLLLPIYKKRQMNNAQLFHAMSFNYHALGYVKESEEMWKKLQRIAASDAPSPKQVSQITDSITTEILPLLSSEDRYARLIGIFKLSQLPHKETVITKELWEELEHMGDYEKLYLSYIFNKLQLVKLDFIHQGLVLLAEQDASTELALNWIDKAHALIELKEIKEVTAYAAACYYLYRKSEQPLSLEKCSVLFSVSKYRLNKALQYYKQNNI</sequence>
<name>A0A4R6BIZ3_9STAP</name>
<proteinExistence type="predicted"/>
<evidence type="ECO:0000313" key="2">
    <source>
        <dbReference type="Proteomes" id="UP000295328"/>
    </source>
</evidence>
<dbReference type="RefSeq" id="WP_188352330.1">
    <property type="nucleotide sequence ID" value="NZ_SCWE01000003.1"/>
</dbReference>
<dbReference type="InterPro" id="IPR011990">
    <property type="entry name" value="TPR-like_helical_dom_sf"/>
</dbReference>
<organism evidence="1 2">
    <name type="scientific">Macrococcus hajekii</name>
    <dbReference type="NCBI Taxonomy" id="198482"/>
    <lineage>
        <taxon>Bacteria</taxon>
        <taxon>Bacillati</taxon>
        <taxon>Bacillota</taxon>
        <taxon>Bacilli</taxon>
        <taxon>Bacillales</taxon>
        <taxon>Staphylococcaceae</taxon>
        <taxon>Macrococcus</taxon>
    </lineage>
</organism>
<dbReference type="Gene3D" id="1.25.40.10">
    <property type="entry name" value="Tetratricopeptide repeat domain"/>
    <property type="match status" value="2"/>
</dbReference>
<reference evidence="1 2" key="1">
    <citation type="submission" date="2019-01" db="EMBL/GenBank/DDBJ databases">
        <title>Draft genome sequences of the type strains of six Macrococcus species.</title>
        <authorList>
            <person name="Mazhar S."/>
            <person name="Altermann E."/>
            <person name="Hill C."/>
            <person name="Mcauliffe O."/>
        </authorList>
    </citation>
    <scope>NUCLEOTIDE SEQUENCE [LARGE SCALE GENOMIC DNA]</scope>
    <source>
        <strain evidence="1 2">CCM4809</strain>
    </source>
</reference>
<gene>
    <name evidence="1" type="ORF">ERX37_08150</name>
</gene>
<dbReference type="EMBL" id="SCWE01000003">
    <property type="protein sequence ID" value="TDM01461.1"/>
    <property type="molecule type" value="Genomic_DNA"/>
</dbReference>
<evidence type="ECO:0000313" key="1">
    <source>
        <dbReference type="EMBL" id="TDM01461.1"/>
    </source>
</evidence>
<dbReference type="SUPFAM" id="SSF48452">
    <property type="entry name" value="TPR-like"/>
    <property type="match status" value="1"/>
</dbReference>
<evidence type="ECO:0008006" key="3">
    <source>
        <dbReference type="Google" id="ProtNLM"/>
    </source>
</evidence>
<accession>A0A4R6BIZ3</accession>
<comment type="caution">
    <text evidence="1">The sequence shown here is derived from an EMBL/GenBank/DDBJ whole genome shotgun (WGS) entry which is preliminary data.</text>
</comment>